<dbReference type="InterPro" id="IPR032818">
    <property type="entry name" value="DedA-like"/>
</dbReference>
<keyword evidence="3 7" id="KW-1003">Cell membrane</keyword>
<evidence type="ECO:0000313" key="10">
    <source>
        <dbReference type="Proteomes" id="UP001595937"/>
    </source>
</evidence>
<evidence type="ECO:0000256" key="5">
    <source>
        <dbReference type="ARBA" id="ARBA00022989"/>
    </source>
</evidence>
<dbReference type="PANTHER" id="PTHR30353:SF0">
    <property type="entry name" value="TRANSMEMBRANE PROTEIN"/>
    <property type="match status" value="1"/>
</dbReference>
<dbReference type="EMBL" id="JBHSLN010000088">
    <property type="protein sequence ID" value="MFC5299377.1"/>
    <property type="molecule type" value="Genomic_DNA"/>
</dbReference>
<proteinExistence type="inferred from homology"/>
<keyword evidence="5 7" id="KW-1133">Transmembrane helix</keyword>
<dbReference type="RefSeq" id="WP_343922872.1">
    <property type="nucleotide sequence ID" value="NZ_BAAAIR010000025.1"/>
</dbReference>
<keyword evidence="6 7" id="KW-0472">Membrane</keyword>
<gene>
    <name evidence="9" type="ORF">ACFPK8_17815</name>
</gene>
<dbReference type="GeneID" id="303296517"/>
<comment type="caution">
    <text evidence="7">Lacks conserved residue(s) required for the propagation of feature annotation.</text>
</comment>
<feature type="transmembrane region" description="Helical" evidence="7">
    <location>
        <begin position="16"/>
        <end position="34"/>
    </location>
</feature>
<evidence type="ECO:0000256" key="2">
    <source>
        <dbReference type="ARBA" id="ARBA00010792"/>
    </source>
</evidence>
<dbReference type="InterPro" id="IPR032816">
    <property type="entry name" value="VTT_dom"/>
</dbReference>
<dbReference type="Proteomes" id="UP001595937">
    <property type="component" value="Unassembled WGS sequence"/>
</dbReference>
<evidence type="ECO:0000256" key="7">
    <source>
        <dbReference type="RuleBase" id="RU367016"/>
    </source>
</evidence>
<evidence type="ECO:0000256" key="3">
    <source>
        <dbReference type="ARBA" id="ARBA00022475"/>
    </source>
</evidence>
<evidence type="ECO:0000256" key="4">
    <source>
        <dbReference type="ARBA" id="ARBA00022692"/>
    </source>
</evidence>
<keyword evidence="4 7" id="KW-0812">Transmembrane</keyword>
<protein>
    <submittedName>
        <fullName evidence="9">DedA family protein</fullName>
    </submittedName>
</protein>
<comment type="subcellular location">
    <subcellularLocation>
        <location evidence="1 7">Cell membrane</location>
        <topology evidence="1 7">Multi-pass membrane protein</topology>
    </subcellularLocation>
</comment>
<feature type="domain" description="VTT" evidence="8">
    <location>
        <begin position="34"/>
        <end position="158"/>
    </location>
</feature>
<evidence type="ECO:0000313" key="9">
    <source>
        <dbReference type="EMBL" id="MFC5299377.1"/>
    </source>
</evidence>
<organism evidence="9 10">
    <name type="scientific">Brachybacterium tyrofermentans</name>
    <dbReference type="NCBI Taxonomy" id="47848"/>
    <lineage>
        <taxon>Bacteria</taxon>
        <taxon>Bacillati</taxon>
        <taxon>Actinomycetota</taxon>
        <taxon>Actinomycetes</taxon>
        <taxon>Micrococcales</taxon>
        <taxon>Dermabacteraceae</taxon>
        <taxon>Brachybacterium</taxon>
    </lineage>
</organism>
<evidence type="ECO:0000256" key="6">
    <source>
        <dbReference type="ARBA" id="ARBA00023136"/>
    </source>
</evidence>
<name>A0ABW0FJC9_9MICO</name>
<accession>A0ABW0FJC9</accession>
<reference evidence="10" key="1">
    <citation type="journal article" date="2019" name="Int. J. Syst. Evol. Microbiol.">
        <title>The Global Catalogue of Microorganisms (GCM) 10K type strain sequencing project: providing services to taxonomists for standard genome sequencing and annotation.</title>
        <authorList>
            <consortium name="The Broad Institute Genomics Platform"/>
            <consortium name="The Broad Institute Genome Sequencing Center for Infectious Disease"/>
            <person name="Wu L."/>
            <person name="Ma J."/>
        </authorList>
    </citation>
    <scope>NUCLEOTIDE SEQUENCE [LARGE SCALE GENOMIC DNA]</scope>
    <source>
        <strain evidence="10">CGMCC 1.16455</strain>
    </source>
</reference>
<comment type="similarity">
    <text evidence="2 7">Belongs to the DedA family.</text>
</comment>
<evidence type="ECO:0000256" key="1">
    <source>
        <dbReference type="ARBA" id="ARBA00004651"/>
    </source>
</evidence>
<comment type="caution">
    <text evidence="9">The sequence shown here is derived from an EMBL/GenBank/DDBJ whole genome shotgun (WGS) entry which is preliminary data.</text>
</comment>
<dbReference type="PANTHER" id="PTHR30353">
    <property type="entry name" value="INNER MEMBRANE PROTEIN DEDA-RELATED"/>
    <property type="match status" value="1"/>
</dbReference>
<sequence length="221" mass="22840">MDAVLDLAQTLLSSPWLYALVLGVTMLDAVIPLVPGETLVITAAAYAVTGSGPEAPLVLLAAWAGALGGDIIAHHLGRGAGPLTAWFRRRRWGGALFDRAQRELTARGGMLLISARFIPGGRTATTVASGAIGYPRARFVGFAAIAGLLWSLYSVGIGMLGGLAFHEQPLMGVALGIGLALAVGGSIEGVRALRARRRRDRTLSRPVSAVRAASPAPSRGA</sequence>
<evidence type="ECO:0000259" key="8">
    <source>
        <dbReference type="Pfam" id="PF09335"/>
    </source>
</evidence>
<keyword evidence="10" id="KW-1185">Reference proteome</keyword>
<feature type="transmembrane region" description="Helical" evidence="7">
    <location>
        <begin position="139"/>
        <end position="165"/>
    </location>
</feature>
<feature type="transmembrane region" description="Helical" evidence="7">
    <location>
        <begin position="171"/>
        <end position="193"/>
    </location>
</feature>
<dbReference type="Pfam" id="PF09335">
    <property type="entry name" value="VTT_dom"/>
    <property type="match status" value="1"/>
</dbReference>